<dbReference type="AlphaFoldDB" id="A0AAW1X854"/>
<feature type="region of interest" description="Disordered" evidence="2">
    <location>
        <begin position="136"/>
        <end position="178"/>
    </location>
</feature>
<feature type="compositionally biased region" description="Polar residues" evidence="2">
    <location>
        <begin position="523"/>
        <end position="543"/>
    </location>
</feature>
<dbReference type="PROSITE" id="PS50033">
    <property type="entry name" value="UBX"/>
    <property type="match status" value="1"/>
</dbReference>
<organism evidence="4 5">
    <name type="scientific">Rubus argutus</name>
    <name type="common">Southern blackberry</name>
    <dbReference type="NCBI Taxonomy" id="59490"/>
    <lineage>
        <taxon>Eukaryota</taxon>
        <taxon>Viridiplantae</taxon>
        <taxon>Streptophyta</taxon>
        <taxon>Embryophyta</taxon>
        <taxon>Tracheophyta</taxon>
        <taxon>Spermatophyta</taxon>
        <taxon>Magnoliopsida</taxon>
        <taxon>eudicotyledons</taxon>
        <taxon>Gunneridae</taxon>
        <taxon>Pentapetalae</taxon>
        <taxon>rosids</taxon>
        <taxon>fabids</taxon>
        <taxon>Rosales</taxon>
        <taxon>Rosaceae</taxon>
        <taxon>Rosoideae</taxon>
        <taxon>Rosoideae incertae sedis</taxon>
        <taxon>Rubus</taxon>
    </lineage>
</organism>
<comment type="caution">
    <text evidence="4">The sequence shown here is derived from an EMBL/GenBank/DDBJ whole genome shotgun (WGS) entry which is preliminary data.</text>
</comment>
<dbReference type="InterPro" id="IPR029071">
    <property type="entry name" value="Ubiquitin-like_domsf"/>
</dbReference>
<dbReference type="SUPFAM" id="SSF52833">
    <property type="entry name" value="Thioredoxin-like"/>
    <property type="match status" value="1"/>
</dbReference>
<dbReference type="SMART" id="SM00166">
    <property type="entry name" value="UBX"/>
    <property type="match status" value="1"/>
</dbReference>
<evidence type="ECO:0000313" key="5">
    <source>
        <dbReference type="Proteomes" id="UP001457282"/>
    </source>
</evidence>
<sequence>MEQSLSSLAYKGSIPEAITEAKIQRKLFVVYISGNDSESSRLENSTWTDLNVANSVSKYCILLHIPEEGTDAANFSALYPQKSVPCITAIGFNGVQLWQNEGFVSAEVLASSLEKVWLGLQIQETTATVLSAALASKKSEPSTSGVPTTVSTDEESSSVTAVLSDQGSSSSTAVPLPLIDENGQSQVAVIASNMMNESKGHDCKFEDKHKDLGDKTSSKPFDADELECVGGKNSSSSSSTEAAQGSQGVAMKDQNNSGGGDHSSSISEGGGPRGITVNQSGVLGGGSQASSIEENEAVKVGKGEAEDEKMVDVFEHCTRANKSIDTHFPRELTVNQSGISGGDSQAFSVEENEAVQVVRGEAEEVKKVDAFENAKRVNKSSDAHLNIRLPNGTSLQEMFSVMSTLRIVKDYVDENQGSGIGSYDLAIPYPRKVFTEQDLSKPLSELGLFDRQALIVVPHQQGTGHLRGISSLSDQTDSRNIVNTPNGSNGSYFSLVKRVLSFINPFSYFGGSASSSSSGEQSQNGMWQYSPNPTLQRNFTQSTSESGRNEGERRRPPASRFGSNIHTLKHDEDDERFSDRNKFWNGNSTQYGGDDDSK</sequence>
<keyword evidence="5" id="KW-1185">Reference proteome</keyword>
<gene>
    <name evidence="4" type="ORF">M0R45_019721</name>
</gene>
<dbReference type="Gene3D" id="3.40.30.10">
    <property type="entry name" value="Glutaredoxin"/>
    <property type="match status" value="1"/>
</dbReference>
<dbReference type="Gene3D" id="3.10.20.90">
    <property type="entry name" value="Phosphatidylinositol 3-kinase Catalytic Subunit, Chain A, domain 1"/>
    <property type="match status" value="1"/>
</dbReference>
<feature type="compositionally biased region" description="Basic and acidic residues" evidence="2">
    <location>
        <begin position="199"/>
        <end position="217"/>
    </location>
</feature>
<dbReference type="PANTHER" id="PTHR47770">
    <property type="entry name" value="PLANT UBX DOMAIN-CONTAINING PROTEIN 11"/>
    <property type="match status" value="1"/>
</dbReference>
<reference evidence="4 5" key="1">
    <citation type="journal article" date="2023" name="G3 (Bethesda)">
        <title>A chromosome-length genome assembly and annotation of blackberry (Rubus argutus, cv. 'Hillquist').</title>
        <authorList>
            <person name="Bruna T."/>
            <person name="Aryal R."/>
            <person name="Dudchenko O."/>
            <person name="Sargent D.J."/>
            <person name="Mead D."/>
            <person name="Buti M."/>
            <person name="Cavallini A."/>
            <person name="Hytonen T."/>
            <person name="Andres J."/>
            <person name="Pham M."/>
            <person name="Weisz D."/>
            <person name="Mascagni F."/>
            <person name="Usai G."/>
            <person name="Natali L."/>
            <person name="Bassil N."/>
            <person name="Fernandez G.E."/>
            <person name="Lomsadze A."/>
            <person name="Armour M."/>
            <person name="Olukolu B."/>
            <person name="Poorten T."/>
            <person name="Britton C."/>
            <person name="Davik J."/>
            <person name="Ashrafi H."/>
            <person name="Aiden E.L."/>
            <person name="Borodovsky M."/>
            <person name="Worthington M."/>
        </authorList>
    </citation>
    <scope>NUCLEOTIDE SEQUENCE [LARGE SCALE GENOMIC DNA]</scope>
    <source>
        <strain evidence="4">PI 553951</strain>
    </source>
</reference>
<feature type="compositionally biased region" description="Low complexity" evidence="2">
    <location>
        <begin position="136"/>
        <end position="162"/>
    </location>
</feature>
<dbReference type="EMBL" id="JBEDUW010000004">
    <property type="protein sequence ID" value="KAK9932484.1"/>
    <property type="molecule type" value="Genomic_DNA"/>
</dbReference>
<feature type="region of interest" description="Disordered" evidence="2">
    <location>
        <begin position="199"/>
        <end position="304"/>
    </location>
</feature>
<keyword evidence="1" id="KW-0833">Ubl conjugation pathway</keyword>
<evidence type="ECO:0000256" key="1">
    <source>
        <dbReference type="ARBA" id="ARBA00022786"/>
    </source>
</evidence>
<name>A0AAW1X854_RUBAR</name>
<evidence type="ECO:0000256" key="2">
    <source>
        <dbReference type="SAM" id="MobiDB-lite"/>
    </source>
</evidence>
<dbReference type="SUPFAM" id="SSF54236">
    <property type="entry name" value="Ubiquitin-like"/>
    <property type="match status" value="1"/>
</dbReference>
<evidence type="ECO:0000313" key="4">
    <source>
        <dbReference type="EMBL" id="KAK9932484.1"/>
    </source>
</evidence>
<feature type="region of interest" description="Disordered" evidence="2">
    <location>
        <begin position="513"/>
        <end position="598"/>
    </location>
</feature>
<dbReference type="Pfam" id="PF23187">
    <property type="entry name" value="UBX7_N"/>
    <property type="match status" value="1"/>
</dbReference>
<accession>A0AAW1X854</accession>
<dbReference type="PANTHER" id="PTHR47770:SF1">
    <property type="entry name" value="PLANT UBX DOMAIN-CONTAINING PROTEIN 11"/>
    <property type="match status" value="1"/>
</dbReference>
<evidence type="ECO:0000259" key="3">
    <source>
        <dbReference type="PROSITE" id="PS50033"/>
    </source>
</evidence>
<feature type="compositionally biased region" description="Low complexity" evidence="2">
    <location>
        <begin position="513"/>
        <end position="522"/>
    </location>
</feature>
<protein>
    <recommendedName>
        <fullName evidence="3">UBX domain-containing protein</fullName>
    </recommendedName>
</protein>
<dbReference type="Pfam" id="PF00789">
    <property type="entry name" value="UBX"/>
    <property type="match status" value="1"/>
</dbReference>
<proteinExistence type="predicted"/>
<dbReference type="InterPro" id="IPR036249">
    <property type="entry name" value="Thioredoxin-like_sf"/>
</dbReference>
<feature type="domain" description="UBX" evidence="3">
    <location>
        <begin position="378"/>
        <end position="456"/>
    </location>
</feature>
<feature type="compositionally biased region" description="Polar residues" evidence="2">
    <location>
        <begin position="163"/>
        <end position="173"/>
    </location>
</feature>
<dbReference type="Proteomes" id="UP001457282">
    <property type="component" value="Unassembled WGS sequence"/>
</dbReference>
<dbReference type="InterPro" id="IPR001012">
    <property type="entry name" value="UBX_dom"/>
</dbReference>